<dbReference type="Pfam" id="PF11799">
    <property type="entry name" value="IMS_C"/>
    <property type="match status" value="1"/>
</dbReference>
<dbReference type="Gene3D" id="3.30.1490.100">
    <property type="entry name" value="DNA polymerase, Y-family, little finger domain"/>
    <property type="match status" value="1"/>
</dbReference>
<evidence type="ECO:0000256" key="10">
    <source>
        <dbReference type="ARBA" id="ARBA00022763"/>
    </source>
</evidence>
<evidence type="ECO:0000256" key="8">
    <source>
        <dbReference type="ARBA" id="ARBA00022705"/>
    </source>
</evidence>
<evidence type="ECO:0000256" key="1">
    <source>
        <dbReference type="ARBA" id="ARBA00004496"/>
    </source>
</evidence>
<dbReference type="RefSeq" id="WP_130448103.1">
    <property type="nucleotide sequence ID" value="NZ_SHKR01000016.1"/>
</dbReference>
<dbReference type="GO" id="GO:0009432">
    <property type="term" value="P:SOS response"/>
    <property type="evidence" value="ECO:0007669"/>
    <property type="project" value="TreeGrafter"/>
</dbReference>
<dbReference type="Pfam" id="PF21999">
    <property type="entry name" value="IMS_HHH_1"/>
    <property type="match status" value="1"/>
</dbReference>
<dbReference type="GO" id="GO:0003684">
    <property type="term" value="F:damaged DNA binding"/>
    <property type="evidence" value="ECO:0007669"/>
    <property type="project" value="InterPro"/>
</dbReference>
<keyword evidence="6 17" id="KW-0808">Transferase</keyword>
<dbReference type="SUPFAM" id="SSF56672">
    <property type="entry name" value="DNA/RNA polymerases"/>
    <property type="match status" value="1"/>
</dbReference>
<dbReference type="InterPro" id="IPR017961">
    <property type="entry name" value="DNA_pol_Y-fam_little_finger"/>
</dbReference>
<name>A0A4Q7WJU3_9ACTN</name>
<keyword evidence="10 17" id="KW-0227">DNA damage</keyword>
<comment type="subunit">
    <text evidence="3 17">Monomer.</text>
</comment>
<evidence type="ECO:0000256" key="14">
    <source>
        <dbReference type="ARBA" id="ARBA00023204"/>
    </source>
</evidence>
<dbReference type="AlphaFoldDB" id="A0A4Q7WJU3"/>
<feature type="site" description="Substrate discrimination" evidence="17">
    <location>
        <position position="16"/>
    </location>
</feature>
<evidence type="ECO:0000256" key="12">
    <source>
        <dbReference type="ARBA" id="ARBA00022932"/>
    </source>
</evidence>
<keyword evidence="20" id="KW-1185">Reference proteome</keyword>
<dbReference type="PANTHER" id="PTHR11076">
    <property type="entry name" value="DNA REPAIR POLYMERASE UMUC / TRANSFERASE FAMILY MEMBER"/>
    <property type="match status" value="1"/>
</dbReference>
<dbReference type="GO" id="GO:0000287">
    <property type="term" value="F:magnesium ion binding"/>
    <property type="evidence" value="ECO:0007669"/>
    <property type="project" value="UniProtKB-UniRule"/>
</dbReference>
<comment type="subcellular location">
    <subcellularLocation>
        <location evidence="1 17">Cytoplasm</location>
    </subcellularLocation>
</comment>
<dbReference type="InterPro" id="IPR036775">
    <property type="entry name" value="DNA_pol_Y-fam_lit_finger_sf"/>
</dbReference>
<evidence type="ECO:0000313" key="20">
    <source>
        <dbReference type="Proteomes" id="UP000292027"/>
    </source>
</evidence>
<keyword evidence="9 17" id="KW-0479">Metal-binding</keyword>
<keyword evidence="13 17" id="KW-0238">DNA-binding</keyword>
<evidence type="ECO:0000256" key="2">
    <source>
        <dbReference type="ARBA" id="ARBA00010945"/>
    </source>
</evidence>
<dbReference type="NCBIfam" id="NF002677">
    <property type="entry name" value="PRK02406.1"/>
    <property type="match status" value="1"/>
</dbReference>
<feature type="active site" evidence="17">
    <location>
        <position position="106"/>
    </location>
</feature>
<dbReference type="InterPro" id="IPR001126">
    <property type="entry name" value="UmuC"/>
</dbReference>
<dbReference type="CDD" id="cd03586">
    <property type="entry name" value="PolY_Pol_IV_kappa"/>
    <property type="match status" value="1"/>
</dbReference>
<dbReference type="Proteomes" id="UP000292027">
    <property type="component" value="Unassembled WGS sequence"/>
</dbReference>
<dbReference type="GO" id="GO:0003887">
    <property type="term" value="F:DNA-directed DNA polymerase activity"/>
    <property type="evidence" value="ECO:0007669"/>
    <property type="project" value="UniProtKB-UniRule"/>
</dbReference>
<evidence type="ECO:0000256" key="5">
    <source>
        <dbReference type="ARBA" id="ARBA00022490"/>
    </source>
</evidence>
<evidence type="ECO:0000256" key="3">
    <source>
        <dbReference type="ARBA" id="ARBA00011245"/>
    </source>
</evidence>
<dbReference type="EC" id="2.7.7.7" evidence="17"/>
<feature type="domain" description="UmuC" evidence="18">
    <location>
        <begin position="7"/>
        <end position="191"/>
    </location>
</feature>
<evidence type="ECO:0000256" key="16">
    <source>
        <dbReference type="ARBA" id="ARBA00049244"/>
    </source>
</evidence>
<keyword evidence="14 17" id="KW-0234">DNA repair</keyword>
<dbReference type="Gene3D" id="1.10.150.20">
    <property type="entry name" value="5' to 3' exonuclease, C-terminal subdomain"/>
    <property type="match status" value="1"/>
</dbReference>
<dbReference type="GO" id="GO:0005829">
    <property type="term" value="C:cytosol"/>
    <property type="evidence" value="ECO:0007669"/>
    <property type="project" value="TreeGrafter"/>
</dbReference>
<evidence type="ECO:0000256" key="4">
    <source>
        <dbReference type="ARBA" id="ARBA00022457"/>
    </source>
</evidence>
<dbReference type="HAMAP" id="MF_01113">
    <property type="entry name" value="DNApol_IV"/>
    <property type="match status" value="1"/>
</dbReference>
<proteinExistence type="inferred from homology"/>
<dbReference type="InterPro" id="IPR053848">
    <property type="entry name" value="IMS_HHH_1"/>
</dbReference>
<dbReference type="InterPro" id="IPR043502">
    <property type="entry name" value="DNA/RNA_pol_sf"/>
</dbReference>
<organism evidence="19 20">
    <name type="scientific">Kribbella rubisoli</name>
    <dbReference type="NCBI Taxonomy" id="3075929"/>
    <lineage>
        <taxon>Bacteria</taxon>
        <taxon>Bacillati</taxon>
        <taxon>Actinomycetota</taxon>
        <taxon>Actinomycetes</taxon>
        <taxon>Propionibacteriales</taxon>
        <taxon>Kribbellaceae</taxon>
        <taxon>Kribbella</taxon>
    </lineage>
</organism>
<reference evidence="19 20" key="1">
    <citation type="journal article" date="2015" name="Stand. Genomic Sci.">
        <title>Genomic Encyclopedia of Bacterial and Archaeal Type Strains, Phase III: the genomes of soil and plant-associated and newly described type strains.</title>
        <authorList>
            <person name="Whitman W.B."/>
            <person name="Woyke T."/>
            <person name="Klenk H.P."/>
            <person name="Zhou Y."/>
            <person name="Lilburn T.G."/>
            <person name="Beck B.J."/>
            <person name="De Vos P."/>
            <person name="Vandamme P."/>
            <person name="Eisen J.A."/>
            <person name="Garrity G."/>
            <person name="Hugenholtz P."/>
            <person name="Kyrpides N.C."/>
        </authorList>
    </citation>
    <scope>NUCLEOTIDE SEQUENCE [LARGE SCALE GENOMIC DNA]</scope>
    <source>
        <strain evidence="19 20">VKM Ac-2540</strain>
    </source>
</reference>
<gene>
    <name evidence="17" type="primary">dinB</name>
    <name evidence="19" type="ORF">EV645_6793</name>
</gene>
<dbReference type="GO" id="GO:0042276">
    <property type="term" value="P:error-prone translesion synthesis"/>
    <property type="evidence" value="ECO:0007669"/>
    <property type="project" value="TreeGrafter"/>
</dbReference>
<evidence type="ECO:0000256" key="13">
    <source>
        <dbReference type="ARBA" id="ARBA00023125"/>
    </source>
</evidence>
<dbReference type="GO" id="GO:0006261">
    <property type="term" value="P:DNA-templated DNA replication"/>
    <property type="evidence" value="ECO:0007669"/>
    <property type="project" value="UniProtKB-UniRule"/>
</dbReference>
<dbReference type="FunFam" id="3.40.1170.60:FF:000001">
    <property type="entry name" value="DNA polymerase IV"/>
    <property type="match status" value="1"/>
</dbReference>
<feature type="binding site" evidence="17">
    <location>
        <position position="105"/>
    </location>
    <ligand>
        <name>Mg(2+)</name>
        <dbReference type="ChEBI" id="CHEBI:18420"/>
    </ligand>
</feature>
<comment type="function">
    <text evidence="15 17">Poorly processive, error-prone DNA polymerase involved in untargeted mutagenesis. Copies undamaged DNA at stalled replication forks, which arise in vivo from mismatched or misaligned primer ends. These misaligned primers can be extended by PolIV. Exhibits no 3'-5' exonuclease (proofreading) activity. May be involved in translesional synthesis, in conjunction with the beta clamp from PolIII.</text>
</comment>
<evidence type="ECO:0000256" key="7">
    <source>
        <dbReference type="ARBA" id="ARBA00022695"/>
    </source>
</evidence>
<dbReference type="PROSITE" id="PS50173">
    <property type="entry name" value="UMUC"/>
    <property type="match status" value="1"/>
</dbReference>
<evidence type="ECO:0000313" key="19">
    <source>
        <dbReference type="EMBL" id="RZU10331.1"/>
    </source>
</evidence>
<dbReference type="PANTHER" id="PTHR11076:SF33">
    <property type="entry name" value="DNA POLYMERASE KAPPA"/>
    <property type="match status" value="1"/>
</dbReference>
<comment type="cofactor">
    <cofactor evidence="17">
        <name>Mg(2+)</name>
        <dbReference type="ChEBI" id="CHEBI:18420"/>
    </cofactor>
    <text evidence="17">Binds 2 magnesium ions per subunit.</text>
</comment>
<feature type="binding site" evidence="17">
    <location>
        <position position="11"/>
    </location>
    <ligand>
        <name>Mg(2+)</name>
        <dbReference type="ChEBI" id="CHEBI:18420"/>
    </ligand>
</feature>
<evidence type="ECO:0000256" key="17">
    <source>
        <dbReference type="HAMAP-Rule" id="MF_01113"/>
    </source>
</evidence>
<evidence type="ECO:0000256" key="15">
    <source>
        <dbReference type="ARBA" id="ARBA00025589"/>
    </source>
</evidence>
<keyword evidence="8 17" id="KW-0235">DNA replication</keyword>
<dbReference type="SUPFAM" id="SSF100879">
    <property type="entry name" value="Lesion bypass DNA polymerase (Y-family), little finger domain"/>
    <property type="match status" value="1"/>
</dbReference>
<dbReference type="InterPro" id="IPR050116">
    <property type="entry name" value="DNA_polymerase-Y"/>
</dbReference>
<dbReference type="NCBIfam" id="NF002882">
    <property type="entry name" value="PRK03348.1"/>
    <property type="match status" value="1"/>
</dbReference>
<comment type="caution">
    <text evidence="19">The sequence shown here is derived from an EMBL/GenBank/DDBJ whole genome shotgun (WGS) entry which is preliminary data.</text>
</comment>
<dbReference type="EMBL" id="SHKR01000016">
    <property type="protein sequence ID" value="RZU10331.1"/>
    <property type="molecule type" value="Genomic_DNA"/>
</dbReference>
<comment type="catalytic activity">
    <reaction evidence="16 17">
        <text>DNA(n) + a 2'-deoxyribonucleoside 5'-triphosphate = DNA(n+1) + diphosphate</text>
        <dbReference type="Rhea" id="RHEA:22508"/>
        <dbReference type="Rhea" id="RHEA-COMP:17339"/>
        <dbReference type="Rhea" id="RHEA-COMP:17340"/>
        <dbReference type="ChEBI" id="CHEBI:33019"/>
        <dbReference type="ChEBI" id="CHEBI:61560"/>
        <dbReference type="ChEBI" id="CHEBI:173112"/>
        <dbReference type="EC" id="2.7.7.7"/>
    </reaction>
</comment>
<dbReference type="InterPro" id="IPR022880">
    <property type="entry name" value="DNApol_IV"/>
</dbReference>
<accession>A0A4Q7WJU3</accession>
<evidence type="ECO:0000256" key="6">
    <source>
        <dbReference type="ARBA" id="ARBA00022679"/>
    </source>
</evidence>
<dbReference type="Gene3D" id="3.30.70.270">
    <property type="match status" value="1"/>
</dbReference>
<dbReference type="Gene3D" id="3.40.1170.60">
    <property type="match status" value="1"/>
</dbReference>
<keyword evidence="11 17" id="KW-0460">Magnesium</keyword>
<keyword evidence="5 17" id="KW-0963">Cytoplasm</keyword>
<keyword evidence="4 17" id="KW-0515">Mutator protein</keyword>
<keyword evidence="7 17" id="KW-0548">Nucleotidyltransferase</keyword>
<sequence>MRGDPSVLHVDLDAFFAAVEQRDKPSLRGKPVVVGGIGVRGVVSTASYEARKYGVRSAMSTAEARSRCPHAAYLAPRFEAYRQSSQMVMAEMRALSPLVEPLSLDEAFIDLAASGLSGLTVDDVEAIARDLKESIRKVSGGLTASVGAGTSKLIAKIASDLDKPDGVVVVPAGTEAEFLAPMQVTVIPGVGPATAQRLSMAGVRTVADLQQLDEDELVRQIGSAHGTSLHRLAVAADDRPVVSDRETKSVSVEDTFETDIIDRSLLVAIADRMSLRVSERLQKAQLSGRTVTVKTRMHDFTTHTRSSTLAGPTDDSRVIARVARRLLEESEVGGGIRLLGVGVSSLADWIQDDLFTEDEHADDPVEVIELPARPRDQLGFHPGQDVAHPDYGRGWVWGSGRGRVTVRFETADTPPGPVRTFAIDDPALTKVRIIGADADEEPETDQNVSNE</sequence>
<evidence type="ECO:0000256" key="9">
    <source>
        <dbReference type="ARBA" id="ARBA00022723"/>
    </source>
</evidence>
<dbReference type="OrthoDB" id="9808813at2"/>
<dbReference type="InterPro" id="IPR043128">
    <property type="entry name" value="Rev_trsase/Diguanyl_cyclase"/>
</dbReference>
<dbReference type="GO" id="GO:0006281">
    <property type="term" value="P:DNA repair"/>
    <property type="evidence" value="ECO:0007669"/>
    <property type="project" value="UniProtKB-UniRule"/>
</dbReference>
<dbReference type="FunFam" id="3.30.1490.100:FF:000004">
    <property type="entry name" value="DNA polymerase IV"/>
    <property type="match status" value="1"/>
</dbReference>
<evidence type="ECO:0000256" key="11">
    <source>
        <dbReference type="ARBA" id="ARBA00022842"/>
    </source>
</evidence>
<evidence type="ECO:0000259" key="18">
    <source>
        <dbReference type="PROSITE" id="PS50173"/>
    </source>
</evidence>
<comment type="similarity">
    <text evidence="2 17">Belongs to the DNA polymerase type-Y family.</text>
</comment>
<dbReference type="Pfam" id="PF00817">
    <property type="entry name" value="IMS"/>
    <property type="match status" value="1"/>
</dbReference>
<protein>
    <recommendedName>
        <fullName evidence="17">DNA polymerase IV</fullName>
        <shortName evidence="17">Pol IV</shortName>
        <ecNumber evidence="17">2.7.7.7</ecNumber>
    </recommendedName>
</protein>
<keyword evidence="12 17" id="KW-0239">DNA-directed DNA polymerase</keyword>